<dbReference type="InterPro" id="IPR004761">
    <property type="entry name" value="Spore_GerAB"/>
</dbReference>
<feature type="transmembrane region" description="Helical" evidence="8">
    <location>
        <begin position="172"/>
        <end position="189"/>
    </location>
</feature>
<dbReference type="GO" id="GO:0009847">
    <property type="term" value="P:spore germination"/>
    <property type="evidence" value="ECO:0007669"/>
    <property type="project" value="InterPro"/>
</dbReference>
<keyword evidence="6 8" id="KW-1133">Transmembrane helix</keyword>
<dbReference type="GO" id="GO:0016020">
    <property type="term" value="C:membrane"/>
    <property type="evidence" value="ECO:0007669"/>
    <property type="project" value="UniProtKB-SubCell"/>
</dbReference>
<evidence type="ECO:0000256" key="6">
    <source>
        <dbReference type="ARBA" id="ARBA00022989"/>
    </source>
</evidence>
<accession>A0A921KDX8</accession>
<reference evidence="9" key="1">
    <citation type="journal article" date="2021" name="PeerJ">
        <title>Extensive microbial diversity within the chicken gut microbiome revealed by metagenomics and culture.</title>
        <authorList>
            <person name="Gilroy R."/>
            <person name="Ravi A."/>
            <person name="Getino M."/>
            <person name="Pursley I."/>
            <person name="Horton D.L."/>
            <person name="Alikhan N.F."/>
            <person name="Baker D."/>
            <person name="Gharbi K."/>
            <person name="Hall N."/>
            <person name="Watson M."/>
            <person name="Adriaenssens E.M."/>
            <person name="Foster-Nyarko E."/>
            <person name="Jarju S."/>
            <person name="Secka A."/>
            <person name="Antonio M."/>
            <person name="Oren A."/>
            <person name="Chaudhuri R.R."/>
            <person name="La Ragione R."/>
            <person name="Hildebrand F."/>
            <person name="Pallen M.J."/>
        </authorList>
    </citation>
    <scope>NUCLEOTIDE SEQUENCE</scope>
    <source>
        <strain evidence="9">CHK171-7178</strain>
    </source>
</reference>
<dbReference type="Pfam" id="PF03845">
    <property type="entry name" value="Spore_permease"/>
    <property type="match status" value="1"/>
</dbReference>
<dbReference type="PANTHER" id="PTHR34975:SF2">
    <property type="entry name" value="SPORE GERMINATION PROTEIN A2"/>
    <property type="match status" value="1"/>
</dbReference>
<feature type="transmembrane region" description="Helical" evidence="8">
    <location>
        <begin position="316"/>
        <end position="333"/>
    </location>
</feature>
<dbReference type="AlphaFoldDB" id="A0A921KDX8"/>
<evidence type="ECO:0000256" key="5">
    <source>
        <dbReference type="ARBA" id="ARBA00022692"/>
    </source>
</evidence>
<organism evidence="9 10">
    <name type="scientific">Sporosarcina psychrophila</name>
    <name type="common">Bacillus psychrophilus</name>
    <dbReference type="NCBI Taxonomy" id="1476"/>
    <lineage>
        <taxon>Bacteria</taxon>
        <taxon>Bacillati</taxon>
        <taxon>Bacillota</taxon>
        <taxon>Bacilli</taxon>
        <taxon>Bacillales</taxon>
        <taxon>Caryophanaceae</taxon>
        <taxon>Sporosarcina</taxon>
    </lineage>
</organism>
<feature type="transmembrane region" description="Helical" evidence="8">
    <location>
        <begin position="287"/>
        <end position="304"/>
    </location>
</feature>
<keyword evidence="5 8" id="KW-0812">Transmembrane</keyword>
<protein>
    <submittedName>
        <fullName evidence="9">Spore germination protein</fullName>
    </submittedName>
</protein>
<feature type="transmembrane region" description="Helical" evidence="8">
    <location>
        <begin position="201"/>
        <end position="223"/>
    </location>
</feature>
<evidence type="ECO:0000256" key="4">
    <source>
        <dbReference type="ARBA" id="ARBA00022544"/>
    </source>
</evidence>
<comment type="similarity">
    <text evidence="2">Belongs to the amino acid-polyamine-organocation (APC) superfamily. Spore germination protein (SGP) (TC 2.A.3.9) family.</text>
</comment>
<comment type="caution">
    <text evidence="9">The sequence shown here is derived from an EMBL/GenBank/DDBJ whole genome shotgun (WGS) entry which is preliminary data.</text>
</comment>
<evidence type="ECO:0000256" key="7">
    <source>
        <dbReference type="ARBA" id="ARBA00023136"/>
    </source>
</evidence>
<feature type="transmembrane region" description="Helical" evidence="8">
    <location>
        <begin position="125"/>
        <end position="146"/>
    </location>
</feature>
<feature type="transmembrane region" description="Helical" evidence="8">
    <location>
        <begin position="252"/>
        <end position="275"/>
    </location>
</feature>
<gene>
    <name evidence="9" type="ORF">K8V56_12570</name>
</gene>
<dbReference type="Proteomes" id="UP000698173">
    <property type="component" value="Unassembled WGS sequence"/>
</dbReference>
<evidence type="ECO:0000256" key="8">
    <source>
        <dbReference type="SAM" id="Phobius"/>
    </source>
</evidence>
<feature type="transmembrane region" description="Helical" evidence="8">
    <location>
        <begin position="102"/>
        <end position="118"/>
    </location>
</feature>
<name>A0A921KDX8_SPOPS</name>
<evidence type="ECO:0000313" key="10">
    <source>
        <dbReference type="Proteomes" id="UP000698173"/>
    </source>
</evidence>
<dbReference type="EMBL" id="DYWT01000202">
    <property type="protein sequence ID" value="HJF32593.1"/>
    <property type="molecule type" value="Genomic_DNA"/>
</dbReference>
<proteinExistence type="inferred from homology"/>
<sequence>MNINISRTQFFLFLFVAQTGTVFISFQGPLIKAAGRDAWIIFLVAGLFHYALLLFYERFYPSFILGPIMSWLYKGYWLFLTVTFISYVDYTLAAWAFPNTPQFIVIALMVIISLYANLSRAETTMNLSVLLIPLIPLFLFFLALSWRDLEWTYLFPSIKASVAQWGEGMLKAQYAFIGIELFLIYRRFVDPDRKVKGLPLFIYQMIWLLFFMFTILITTLFFAREDMLMIPEPLMYILKSQQVSFIERLDLFFIYIWMSWSIITITLFSFSALFVHRMHNKKHSKRDIIIFHALLMLLPLFSLTKEATEKLQDSLVFAHLLFAIVLPVIIILVNRRKSI</sequence>
<reference evidence="9" key="2">
    <citation type="submission" date="2021-09" db="EMBL/GenBank/DDBJ databases">
        <authorList>
            <person name="Gilroy R."/>
        </authorList>
    </citation>
    <scope>NUCLEOTIDE SEQUENCE</scope>
    <source>
        <strain evidence="9">CHK171-7178</strain>
    </source>
</reference>
<evidence type="ECO:0000256" key="1">
    <source>
        <dbReference type="ARBA" id="ARBA00004141"/>
    </source>
</evidence>
<feature type="transmembrane region" description="Helical" evidence="8">
    <location>
        <begin position="12"/>
        <end position="32"/>
    </location>
</feature>
<evidence type="ECO:0000256" key="2">
    <source>
        <dbReference type="ARBA" id="ARBA00007998"/>
    </source>
</evidence>
<keyword evidence="7 8" id="KW-0472">Membrane</keyword>
<feature type="transmembrane region" description="Helical" evidence="8">
    <location>
        <begin position="38"/>
        <end position="56"/>
    </location>
</feature>
<evidence type="ECO:0000256" key="3">
    <source>
        <dbReference type="ARBA" id="ARBA00022448"/>
    </source>
</evidence>
<dbReference type="PANTHER" id="PTHR34975">
    <property type="entry name" value="SPORE GERMINATION PROTEIN A2"/>
    <property type="match status" value="1"/>
</dbReference>
<keyword evidence="4" id="KW-0309">Germination</keyword>
<evidence type="ECO:0000313" key="9">
    <source>
        <dbReference type="EMBL" id="HJF32593.1"/>
    </source>
</evidence>
<comment type="subcellular location">
    <subcellularLocation>
        <location evidence="1">Membrane</location>
        <topology evidence="1">Multi-pass membrane protein</topology>
    </subcellularLocation>
</comment>
<keyword evidence="3" id="KW-0813">Transport</keyword>